<accession>A0A836LJ70</accession>
<evidence type="ECO:0000313" key="3">
    <source>
        <dbReference type="Proteomes" id="UP000674318"/>
    </source>
</evidence>
<gene>
    <name evidence="2" type="ORF">JKF63_06835</name>
</gene>
<name>A0A836LJ70_9TRYP</name>
<reference evidence="2 3" key="1">
    <citation type="submission" date="2021-02" db="EMBL/GenBank/DDBJ databases">
        <title>Porcisia hertigi Genome sequencing and assembly.</title>
        <authorList>
            <person name="Almutairi H."/>
            <person name="Gatherer D."/>
        </authorList>
    </citation>
    <scope>NUCLEOTIDE SEQUENCE [LARGE SCALE GENOMIC DNA]</scope>
    <source>
        <strain evidence="2 3">C119</strain>
    </source>
</reference>
<keyword evidence="3" id="KW-1185">Reference proteome</keyword>
<comment type="caution">
    <text evidence="2">The sequence shown here is derived from an EMBL/GenBank/DDBJ whole genome shotgun (WGS) entry which is preliminary data.</text>
</comment>
<sequence length="253" mass="27313">MVRIGAKRERPCALILHVALRAAALPAAEISQCGRDGDRTSSTSRPERFIWKTPATAEVYADAVMRTMREYWQLLGGVRYAVSDALTLTSAIWEDTKSSASGAKAAAAAAAARTEASDEGDSPSASPPTSVRPIGVMRGKNQELRRQRVSLTERRSGVLRCVVHLSRSVYGDAGAVNLLRAACACVLQTTVTVPVAQLVFDDSAATTTASQDRARSQRRGRTEEVVGDVMKQTCHAAVRVARVEHVLPSRQRR</sequence>
<proteinExistence type="predicted"/>
<protein>
    <submittedName>
        <fullName evidence="2">Uncharacterized protein</fullName>
    </submittedName>
</protein>
<dbReference type="EMBL" id="JAFJZO010000009">
    <property type="protein sequence ID" value="KAG5510538.1"/>
    <property type="molecule type" value="Genomic_DNA"/>
</dbReference>
<evidence type="ECO:0000313" key="2">
    <source>
        <dbReference type="EMBL" id="KAG5510538.1"/>
    </source>
</evidence>
<organism evidence="2 3">
    <name type="scientific">Porcisia hertigi</name>
    <dbReference type="NCBI Taxonomy" id="2761500"/>
    <lineage>
        <taxon>Eukaryota</taxon>
        <taxon>Discoba</taxon>
        <taxon>Euglenozoa</taxon>
        <taxon>Kinetoplastea</taxon>
        <taxon>Metakinetoplastina</taxon>
        <taxon>Trypanosomatida</taxon>
        <taxon>Trypanosomatidae</taxon>
        <taxon>Leishmaniinae</taxon>
        <taxon>Porcisia</taxon>
    </lineage>
</organism>
<dbReference type="KEGG" id="phet:94292860"/>
<dbReference type="GeneID" id="94292860"/>
<dbReference type="AlphaFoldDB" id="A0A836LJ70"/>
<dbReference type="OrthoDB" id="273727at2759"/>
<evidence type="ECO:0000256" key="1">
    <source>
        <dbReference type="SAM" id="MobiDB-lite"/>
    </source>
</evidence>
<dbReference type="RefSeq" id="XP_067759142.1">
    <property type="nucleotide sequence ID" value="XM_067902783.1"/>
</dbReference>
<dbReference type="Proteomes" id="UP000674318">
    <property type="component" value="Unassembled WGS sequence"/>
</dbReference>
<feature type="region of interest" description="Disordered" evidence="1">
    <location>
        <begin position="111"/>
        <end position="139"/>
    </location>
</feature>